<evidence type="ECO:0000313" key="2">
    <source>
        <dbReference type="Proteomes" id="UP000235392"/>
    </source>
</evidence>
<name>A0A2N5SYF6_9BASI</name>
<comment type="caution">
    <text evidence="1">The sequence shown here is derived from an EMBL/GenBank/DDBJ whole genome shotgun (WGS) entry which is preliminary data.</text>
</comment>
<protein>
    <submittedName>
        <fullName evidence="1">Uncharacterized protein</fullName>
    </submittedName>
</protein>
<dbReference type="EMBL" id="PGCI01000736">
    <property type="protein sequence ID" value="PLW18263.1"/>
    <property type="molecule type" value="Genomic_DNA"/>
</dbReference>
<dbReference type="Proteomes" id="UP000235392">
    <property type="component" value="Unassembled WGS sequence"/>
</dbReference>
<accession>A0A2N5SYF6</accession>
<proteinExistence type="predicted"/>
<organism evidence="1 2">
    <name type="scientific">Puccinia coronata f. sp. avenae</name>
    <dbReference type="NCBI Taxonomy" id="200324"/>
    <lineage>
        <taxon>Eukaryota</taxon>
        <taxon>Fungi</taxon>
        <taxon>Dikarya</taxon>
        <taxon>Basidiomycota</taxon>
        <taxon>Pucciniomycotina</taxon>
        <taxon>Pucciniomycetes</taxon>
        <taxon>Pucciniales</taxon>
        <taxon>Pucciniaceae</taxon>
        <taxon>Puccinia</taxon>
    </lineage>
</organism>
<gene>
    <name evidence="1" type="ORF">PCASD_16071</name>
</gene>
<evidence type="ECO:0000313" key="1">
    <source>
        <dbReference type="EMBL" id="PLW18263.1"/>
    </source>
</evidence>
<sequence length="94" mass="10495">MQIHCRHSPVKHRACSSTQPAVFDRLALAHPGLPPAHDDWRPDSFLRLDSQQDLRGGINCAPLLNRKRPVEGDPVHPQTYYISGVGSHPINFPV</sequence>
<dbReference type="AlphaFoldDB" id="A0A2N5SYF6"/>
<reference evidence="1 2" key="1">
    <citation type="submission" date="2017-11" db="EMBL/GenBank/DDBJ databases">
        <title>De novo assembly and phasing of dikaryotic genomes from two isolates of Puccinia coronata f. sp. avenae, the causal agent of oat crown rust.</title>
        <authorList>
            <person name="Miller M.E."/>
            <person name="Zhang Y."/>
            <person name="Omidvar V."/>
            <person name="Sperschneider J."/>
            <person name="Schwessinger B."/>
            <person name="Raley C."/>
            <person name="Palmer J.M."/>
            <person name="Garnica D."/>
            <person name="Upadhyaya N."/>
            <person name="Rathjen J."/>
            <person name="Taylor J.M."/>
            <person name="Park R.F."/>
            <person name="Dodds P.N."/>
            <person name="Hirsch C.D."/>
            <person name="Kianian S.F."/>
            <person name="Figueroa M."/>
        </authorList>
    </citation>
    <scope>NUCLEOTIDE SEQUENCE [LARGE SCALE GENOMIC DNA]</scope>
    <source>
        <strain evidence="1">12SD80</strain>
    </source>
</reference>